<evidence type="ECO:0000313" key="1">
    <source>
        <dbReference type="EMBL" id="HIT39547.1"/>
    </source>
</evidence>
<sequence>MYLSAEELKTAMYAHVVEEITGGDVSIVCQAIEAAMEEAKSYLSNRYDVEKIFSAVGEERNAMILENVKVMAVWRIITICNAETIYEMWKERYDRVVDFFKNVAKGIVAPALPLRTDEKGNIELQAKFGSNPKFHHSL</sequence>
<dbReference type="InterPro" id="IPR009752">
    <property type="entry name" value="Phage_Mu_GpJ"/>
</dbReference>
<protein>
    <submittedName>
        <fullName evidence="1">DUF1320 family protein</fullName>
    </submittedName>
</protein>
<reference evidence="1" key="1">
    <citation type="submission" date="2020-10" db="EMBL/GenBank/DDBJ databases">
        <authorList>
            <person name="Gilroy R."/>
        </authorList>
    </citation>
    <scope>NUCLEOTIDE SEQUENCE</scope>
    <source>
        <strain evidence="1">21143</strain>
    </source>
</reference>
<evidence type="ECO:0000313" key="2">
    <source>
        <dbReference type="Proteomes" id="UP000886722"/>
    </source>
</evidence>
<accession>A0A9D1GFF2</accession>
<dbReference type="AlphaFoldDB" id="A0A9D1GFF2"/>
<dbReference type="EMBL" id="DVKT01000045">
    <property type="protein sequence ID" value="HIT39547.1"/>
    <property type="molecule type" value="Genomic_DNA"/>
</dbReference>
<comment type="caution">
    <text evidence="1">The sequence shown here is derived from an EMBL/GenBank/DDBJ whole genome shotgun (WGS) entry which is preliminary data.</text>
</comment>
<reference evidence="1" key="2">
    <citation type="journal article" date="2021" name="PeerJ">
        <title>Extensive microbial diversity within the chicken gut microbiome revealed by metagenomics and culture.</title>
        <authorList>
            <person name="Gilroy R."/>
            <person name="Ravi A."/>
            <person name="Getino M."/>
            <person name="Pursley I."/>
            <person name="Horton D.L."/>
            <person name="Alikhan N.F."/>
            <person name="Baker D."/>
            <person name="Gharbi K."/>
            <person name="Hall N."/>
            <person name="Watson M."/>
            <person name="Adriaenssens E.M."/>
            <person name="Foster-Nyarko E."/>
            <person name="Jarju S."/>
            <person name="Secka A."/>
            <person name="Antonio M."/>
            <person name="Oren A."/>
            <person name="Chaudhuri R.R."/>
            <person name="La Ragione R."/>
            <person name="Hildebrand F."/>
            <person name="Pallen M.J."/>
        </authorList>
    </citation>
    <scope>NUCLEOTIDE SEQUENCE</scope>
    <source>
        <strain evidence="1">21143</strain>
    </source>
</reference>
<dbReference type="Pfam" id="PF07030">
    <property type="entry name" value="Phage_Mu_Gp36"/>
    <property type="match status" value="1"/>
</dbReference>
<proteinExistence type="predicted"/>
<dbReference type="Proteomes" id="UP000886722">
    <property type="component" value="Unassembled WGS sequence"/>
</dbReference>
<organism evidence="1 2">
    <name type="scientific">Candidatus Caccoplasma intestinavium</name>
    <dbReference type="NCBI Taxonomy" id="2840716"/>
    <lineage>
        <taxon>Bacteria</taxon>
        <taxon>Pseudomonadati</taxon>
        <taxon>Bacteroidota</taxon>
        <taxon>Bacteroidia</taxon>
        <taxon>Bacteroidales</taxon>
        <taxon>Bacteroidaceae</taxon>
        <taxon>Bacteroidaceae incertae sedis</taxon>
        <taxon>Candidatus Caccoplasma</taxon>
    </lineage>
</organism>
<name>A0A9D1GFF2_9BACT</name>
<gene>
    <name evidence="1" type="ORF">IAD06_05870</name>
</gene>